<gene>
    <name evidence="3" type="ORF">C9374_002905</name>
</gene>
<feature type="domain" description="VPS9" evidence="2">
    <location>
        <begin position="468"/>
        <end position="606"/>
    </location>
</feature>
<evidence type="ECO:0000256" key="1">
    <source>
        <dbReference type="SAM" id="MobiDB-lite"/>
    </source>
</evidence>
<dbReference type="PROSITE" id="PS51205">
    <property type="entry name" value="VPS9"/>
    <property type="match status" value="1"/>
</dbReference>
<feature type="compositionally biased region" description="Basic and acidic residues" evidence="1">
    <location>
        <begin position="86"/>
        <end position="95"/>
    </location>
</feature>
<dbReference type="InterPro" id="IPR037191">
    <property type="entry name" value="VPS9_dom_sf"/>
</dbReference>
<name>A0AA88GP71_NAELO</name>
<accession>A0AA88GP71</accession>
<evidence type="ECO:0000313" key="3">
    <source>
        <dbReference type="EMBL" id="KAG2385756.1"/>
    </source>
</evidence>
<evidence type="ECO:0000259" key="2">
    <source>
        <dbReference type="PROSITE" id="PS51205"/>
    </source>
</evidence>
<protein>
    <recommendedName>
        <fullName evidence="2">VPS9 domain-containing protein</fullName>
    </recommendedName>
</protein>
<proteinExistence type="predicted"/>
<dbReference type="Pfam" id="PF02204">
    <property type="entry name" value="VPS9"/>
    <property type="match status" value="1"/>
</dbReference>
<dbReference type="SUPFAM" id="SSF109993">
    <property type="entry name" value="VPS9 domain"/>
    <property type="match status" value="1"/>
</dbReference>
<reference evidence="3 4" key="1">
    <citation type="journal article" date="2018" name="BMC Genomics">
        <title>The genome of Naegleria lovaniensis, the basis for a comparative approach to unravel pathogenicity factors of the human pathogenic amoeba N. fowleri.</title>
        <authorList>
            <person name="Liechti N."/>
            <person name="Schurch N."/>
            <person name="Bruggmann R."/>
            <person name="Wittwer M."/>
        </authorList>
    </citation>
    <scope>NUCLEOTIDE SEQUENCE [LARGE SCALE GENOMIC DNA]</scope>
    <source>
        <strain evidence="3 4">ATCC 30569</strain>
    </source>
</reference>
<comment type="caution">
    <text evidence="3">The sequence shown here is derived from an EMBL/GenBank/DDBJ whole genome shotgun (WGS) entry which is preliminary data.</text>
</comment>
<dbReference type="Proteomes" id="UP000816034">
    <property type="component" value="Unassembled WGS sequence"/>
</dbReference>
<feature type="compositionally biased region" description="Low complexity" evidence="1">
    <location>
        <begin position="139"/>
        <end position="154"/>
    </location>
</feature>
<dbReference type="RefSeq" id="XP_044549749.1">
    <property type="nucleotide sequence ID" value="XM_044692374.1"/>
</dbReference>
<dbReference type="AlphaFoldDB" id="A0AA88GP71"/>
<sequence>MVQAFNIHSIKIKSSEAIKRDEQRNFAEALKQYAACFQALGQLLKEETLYEELKTNAQSYKQVVQAVKITKMCFERVTDIIEKEIPNSGNYHHDNSNVGGGGSSSTNGGSYPSSFTANTPSMMSTTSSFYVGTGIISSSGSSSTTTPPNSGNNSLRSSASFAYPLNQPSSVSNNTNTTLFNATPTSLSAASSNSFNNMSFQSSTAALSSSFMTQPSSPTLTPISNNSNNPLSKSMIVTSSTHSSFFSNRKSVELSSPTIEFQAPPGATFNTRVPSPLDNAYKPSLSEVTSFGLDPELSAKEKRKSLNLQASVDGDGADVTLDGDNAWSKSVRTKFIANYHKERTFKTRDELFDRELLAMESPADQWESVRTHMLSITDLISQHPINTMLIYFVQKFNEEFQVKEDTVWLSVHDANKQISDLANAIVVELTPLWASLQVAELRHYVTKALTEGIVKRVYRTLVEVYETQQQNKTTEEKLNAIGIVTLQDLGVEDMAIIEAADSFEPAIEILDNINVGKTPYSAIDSLVAMYAKIIELVNQVSNFDTLSDTTLYGLMLYIIQSSNTQNLPSTLNLIHDYVQDEELSQDEKDIISLVENVIDWANQFEV</sequence>
<dbReference type="GeneID" id="68095360"/>
<dbReference type="EMBL" id="PYSW02000017">
    <property type="protein sequence ID" value="KAG2385756.1"/>
    <property type="molecule type" value="Genomic_DNA"/>
</dbReference>
<keyword evidence="4" id="KW-1185">Reference proteome</keyword>
<feature type="region of interest" description="Disordered" evidence="1">
    <location>
        <begin position="139"/>
        <end position="160"/>
    </location>
</feature>
<organism evidence="3 4">
    <name type="scientific">Naegleria lovaniensis</name>
    <name type="common">Amoeba</name>
    <dbReference type="NCBI Taxonomy" id="51637"/>
    <lineage>
        <taxon>Eukaryota</taxon>
        <taxon>Discoba</taxon>
        <taxon>Heterolobosea</taxon>
        <taxon>Tetramitia</taxon>
        <taxon>Eutetramitia</taxon>
        <taxon>Vahlkampfiidae</taxon>
        <taxon>Naegleria</taxon>
    </lineage>
</organism>
<feature type="region of interest" description="Disordered" evidence="1">
    <location>
        <begin position="211"/>
        <end position="234"/>
    </location>
</feature>
<evidence type="ECO:0000313" key="4">
    <source>
        <dbReference type="Proteomes" id="UP000816034"/>
    </source>
</evidence>
<dbReference type="InterPro" id="IPR003123">
    <property type="entry name" value="VPS9"/>
</dbReference>
<dbReference type="Gene3D" id="1.20.1050.80">
    <property type="entry name" value="VPS9 domain"/>
    <property type="match status" value="1"/>
</dbReference>
<feature type="region of interest" description="Disordered" evidence="1">
    <location>
        <begin position="86"/>
        <end position="113"/>
    </location>
</feature>
<feature type="compositionally biased region" description="Low complexity" evidence="1">
    <location>
        <begin position="104"/>
        <end position="113"/>
    </location>
</feature>
<feature type="compositionally biased region" description="Polar residues" evidence="1">
    <location>
        <begin position="214"/>
        <end position="234"/>
    </location>
</feature>